<evidence type="ECO:0000256" key="1">
    <source>
        <dbReference type="SAM" id="Phobius"/>
    </source>
</evidence>
<dbReference type="AlphaFoldDB" id="A0A1H6AL78"/>
<feature type="transmembrane region" description="Helical" evidence="1">
    <location>
        <begin position="171"/>
        <end position="191"/>
    </location>
</feature>
<dbReference type="RefSeq" id="WP_093356844.1">
    <property type="nucleotide sequence ID" value="NZ_FNVB01000003.1"/>
</dbReference>
<dbReference type="EMBL" id="FOME01000012">
    <property type="protein sequence ID" value="SFE58630.1"/>
    <property type="molecule type" value="Genomic_DNA"/>
</dbReference>
<evidence type="ECO:0008006" key="6">
    <source>
        <dbReference type="Google" id="ProtNLM"/>
    </source>
</evidence>
<sequence length="431" mass="45685">MNLAHGLGERSDLPVPLWLALYAAAAAVLIAFFAVSALRPKPRAGREVPLPLAGLADARITRALLRIAGLIALGVLLAVAWFGADDSHNPAPVWFYVWFWVGLIPASLLFGPFWRLVNPVRPLAAILRRCLPRGVRRELRSDAAGNVVAVGGMIAFLWLELASAHPGSPRAVAVFATIYVVVHAIGGTLFGPRWFAQADSFEIYSGLIAAMSPFGRGSAGRLVLRNPLTGLRGGRAAPGHTALVLVVLGGAMFDGFSGLPLWTDLTGLLRQPVTSLLATAALLVLLLLNFRAYREAIRTTGAYLRPGVSNADDEFTFPMVPIMVGYGVAHYFSFAVFEGQLGWLLATDPFGRGWDLLGVSGASVDHAVPGPAVISAVQVGAIVLGHVIGVVSAHDRALRVVRADDLRSGQYPMVTLMVVYTGIAIVLVSAG</sequence>
<evidence type="ECO:0000313" key="2">
    <source>
        <dbReference type="EMBL" id="SEG48924.1"/>
    </source>
</evidence>
<name>A0A1H6AL78_9PSEU</name>
<feature type="transmembrane region" description="Helical" evidence="1">
    <location>
        <begin position="17"/>
        <end position="38"/>
    </location>
</feature>
<reference evidence="2" key="1">
    <citation type="submission" date="2016-10" db="EMBL/GenBank/DDBJ databases">
        <authorList>
            <person name="de Groot N.N."/>
        </authorList>
    </citation>
    <scope>NUCLEOTIDE SEQUENCE [LARGE SCALE GENOMIC DNA]</scope>
    <source>
        <strain evidence="2">ATCC 20501</strain>
    </source>
</reference>
<protein>
    <recommendedName>
        <fullName evidence="6">Fenitrothion hydrolase</fullName>
    </recommendedName>
</protein>
<evidence type="ECO:0000313" key="4">
    <source>
        <dbReference type="Proteomes" id="UP000199690"/>
    </source>
</evidence>
<keyword evidence="4" id="KW-1185">Reference proteome</keyword>
<dbReference type="Proteomes" id="UP000236729">
    <property type="component" value="Unassembled WGS sequence"/>
</dbReference>
<evidence type="ECO:0000313" key="5">
    <source>
        <dbReference type="Proteomes" id="UP000236729"/>
    </source>
</evidence>
<keyword evidence="1" id="KW-0472">Membrane</keyword>
<feature type="transmembrane region" description="Helical" evidence="1">
    <location>
        <begin position="139"/>
        <end position="159"/>
    </location>
</feature>
<keyword evidence="1" id="KW-0812">Transmembrane</keyword>
<keyword evidence="1" id="KW-1133">Transmembrane helix</keyword>
<organism evidence="2 5">
    <name type="scientific">Saccharopolyspora kobensis</name>
    <dbReference type="NCBI Taxonomy" id="146035"/>
    <lineage>
        <taxon>Bacteria</taxon>
        <taxon>Bacillati</taxon>
        <taxon>Actinomycetota</taxon>
        <taxon>Actinomycetes</taxon>
        <taxon>Pseudonocardiales</taxon>
        <taxon>Pseudonocardiaceae</taxon>
        <taxon>Saccharopolyspora</taxon>
    </lineage>
</organism>
<gene>
    <name evidence="2" type="ORF">SAMN02982929_02364</name>
    <name evidence="3" type="ORF">SAMN05216506_112198</name>
</gene>
<feature type="transmembrane region" description="Helical" evidence="1">
    <location>
        <begin position="242"/>
        <end position="262"/>
    </location>
</feature>
<evidence type="ECO:0000313" key="3">
    <source>
        <dbReference type="EMBL" id="SFE58630.1"/>
    </source>
</evidence>
<accession>A0A1H6AL78</accession>
<proteinExistence type="predicted"/>
<feature type="transmembrane region" description="Helical" evidence="1">
    <location>
        <begin position="411"/>
        <end position="430"/>
    </location>
</feature>
<reference evidence="4 5" key="2">
    <citation type="submission" date="2016-10" db="EMBL/GenBank/DDBJ databases">
        <authorList>
            <person name="Varghese N."/>
            <person name="Submissions S."/>
        </authorList>
    </citation>
    <scope>NUCLEOTIDE SEQUENCE [LARGE SCALE GENOMIC DNA]</scope>
    <source>
        <strain evidence="5">ATCC 20501</strain>
        <strain evidence="3 4">CGMCC 4.3529</strain>
    </source>
</reference>
<accession>A0A1I2BTK6</accession>
<feature type="transmembrane region" description="Helical" evidence="1">
    <location>
        <begin position="372"/>
        <end position="391"/>
    </location>
</feature>
<feature type="transmembrane region" description="Helical" evidence="1">
    <location>
        <begin position="274"/>
        <end position="294"/>
    </location>
</feature>
<dbReference type="EMBL" id="FNVB01000003">
    <property type="protein sequence ID" value="SEG48924.1"/>
    <property type="molecule type" value="Genomic_DNA"/>
</dbReference>
<feature type="transmembrane region" description="Helical" evidence="1">
    <location>
        <begin position="63"/>
        <end position="83"/>
    </location>
</feature>
<feature type="transmembrane region" description="Helical" evidence="1">
    <location>
        <begin position="95"/>
        <end position="118"/>
    </location>
</feature>
<feature type="transmembrane region" description="Helical" evidence="1">
    <location>
        <begin position="315"/>
        <end position="337"/>
    </location>
</feature>
<dbReference type="Proteomes" id="UP000199690">
    <property type="component" value="Unassembled WGS sequence"/>
</dbReference>